<evidence type="ECO:0000313" key="1">
    <source>
        <dbReference type="EMBL" id="KFK25421.1"/>
    </source>
</evidence>
<protein>
    <submittedName>
        <fullName evidence="1">Uncharacterized protein</fullName>
    </submittedName>
</protein>
<sequence>MLSGTRPEATMEAMRLQQMDLHRRLSISASAVFPLSKAFVMKSTGVPPHHRLSGEIQKQREEVDRISIPLLVKHCNTNPMVLKIFAKGGPFPTRSLATVPTSPPQPLGELMSSMNHSPLSLAPAMLKPPDLLAWPDLLLVVTPASSPLAPPDPPDAEDPRLLYQFLIFSNFKIPLRLWLDPSRHRISKSDFSLRRWTVRLRS</sequence>
<keyword evidence="2" id="KW-1185">Reference proteome</keyword>
<proteinExistence type="predicted"/>
<gene>
    <name evidence="1" type="ordered locus">AALP_Aa8g112800</name>
</gene>
<evidence type="ECO:0000313" key="2">
    <source>
        <dbReference type="Proteomes" id="UP000029120"/>
    </source>
</evidence>
<dbReference type="Gramene" id="KFK25421">
    <property type="protein sequence ID" value="KFK25421"/>
    <property type="gene ID" value="AALP_AA8G112800"/>
</dbReference>
<name>A0A087G6B9_ARAAL</name>
<dbReference type="EMBL" id="CM002876">
    <property type="protein sequence ID" value="KFK25421.1"/>
    <property type="molecule type" value="Genomic_DNA"/>
</dbReference>
<dbReference type="AlphaFoldDB" id="A0A087G6B9"/>
<dbReference type="OrthoDB" id="10441575at2759"/>
<organism evidence="1 2">
    <name type="scientific">Arabis alpina</name>
    <name type="common">Alpine rock-cress</name>
    <dbReference type="NCBI Taxonomy" id="50452"/>
    <lineage>
        <taxon>Eukaryota</taxon>
        <taxon>Viridiplantae</taxon>
        <taxon>Streptophyta</taxon>
        <taxon>Embryophyta</taxon>
        <taxon>Tracheophyta</taxon>
        <taxon>Spermatophyta</taxon>
        <taxon>Magnoliopsida</taxon>
        <taxon>eudicotyledons</taxon>
        <taxon>Gunneridae</taxon>
        <taxon>Pentapetalae</taxon>
        <taxon>rosids</taxon>
        <taxon>malvids</taxon>
        <taxon>Brassicales</taxon>
        <taxon>Brassicaceae</taxon>
        <taxon>Arabideae</taxon>
        <taxon>Arabis</taxon>
    </lineage>
</organism>
<dbReference type="Proteomes" id="UP000029120">
    <property type="component" value="Chromosome 8"/>
</dbReference>
<accession>A0A087G6B9</accession>
<reference evidence="2" key="1">
    <citation type="journal article" date="2015" name="Nat. Plants">
        <title>Genome expansion of Arabis alpina linked with retrotransposition and reduced symmetric DNA methylation.</title>
        <authorList>
            <person name="Willing E.M."/>
            <person name="Rawat V."/>
            <person name="Mandakova T."/>
            <person name="Maumus F."/>
            <person name="James G.V."/>
            <person name="Nordstroem K.J."/>
            <person name="Becker C."/>
            <person name="Warthmann N."/>
            <person name="Chica C."/>
            <person name="Szarzynska B."/>
            <person name="Zytnicki M."/>
            <person name="Albani M.C."/>
            <person name="Kiefer C."/>
            <person name="Bergonzi S."/>
            <person name="Castaings L."/>
            <person name="Mateos J.L."/>
            <person name="Berns M.C."/>
            <person name="Bujdoso N."/>
            <person name="Piofczyk T."/>
            <person name="de Lorenzo L."/>
            <person name="Barrero-Sicilia C."/>
            <person name="Mateos I."/>
            <person name="Piednoel M."/>
            <person name="Hagmann J."/>
            <person name="Chen-Min-Tao R."/>
            <person name="Iglesias-Fernandez R."/>
            <person name="Schuster S.C."/>
            <person name="Alonso-Blanco C."/>
            <person name="Roudier F."/>
            <person name="Carbonero P."/>
            <person name="Paz-Ares J."/>
            <person name="Davis S.J."/>
            <person name="Pecinka A."/>
            <person name="Quesneville H."/>
            <person name="Colot V."/>
            <person name="Lysak M.A."/>
            <person name="Weigel D."/>
            <person name="Coupland G."/>
            <person name="Schneeberger K."/>
        </authorList>
    </citation>
    <scope>NUCLEOTIDE SEQUENCE [LARGE SCALE GENOMIC DNA]</scope>
    <source>
        <strain evidence="2">cv. Pajares</strain>
    </source>
</reference>